<feature type="compositionally biased region" description="Basic and acidic residues" evidence="1">
    <location>
        <begin position="90"/>
        <end position="110"/>
    </location>
</feature>
<sequence>MEFYSLSDKGIAQELGHRLKTLRLQKNTTQKKLAEMTRLSLNSIKSLESGRGKLSTIIAVLRELGSLDQLDNFIPEITISPIQLAKTQGKVRERASGEYRTEKPKDELEW</sequence>
<feature type="domain" description="HTH cro/C1-type" evidence="2">
    <location>
        <begin position="19"/>
        <end position="70"/>
    </location>
</feature>
<evidence type="ECO:0000259" key="2">
    <source>
        <dbReference type="PROSITE" id="PS50943"/>
    </source>
</evidence>
<organism evidence="3">
    <name type="scientific">hydrothermal vent metagenome</name>
    <dbReference type="NCBI Taxonomy" id="652676"/>
    <lineage>
        <taxon>unclassified sequences</taxon>
        <taxon>metagenomes</taxon>
        <taxon>ecological metagenomes</taxon>
    </lineage>
</organism>
<evidence type="ECO:0000256" key="1">
    <source>
        <dbReference type="SAM" id="MobiDB-lite"/>
    </source>
</evidence>
<evidence type="ECO:0000313" key="3">
    <source>
        <dbReference type="EMBL" id="VAW91572.1"/>
    </source>
</evidence>
<dbReference type="CDD" id="cd00093">
    <property type="entry name" value="HTH_XRE"/>
    <property type="match status" value="1"/>
</dbReference>
<dbReference type="GO" id="GO:0003677">
    <property type="term" value="F:DNA binding"/>
    <property type="evidence" value="ECO:0007669"/>
    <property type="project" value="InterPro"/>
</dbReference>
<protein>
    <recommendedName>
        <fullName evidence="2">HTH cro/C1-type domain-containing protein</fullName>
    </recommendedName>
</protein>
<gene>
    <name evidence="3" type="ORF">MNBD_GAMMA21-1095</name>
</gene>
<dbReference type="EMBL" id="UOFR01000012">
    <property type="protein sequence ID" value="VAW91572.1"/>
    <property type="molecule type" value="Genomic_DNA"/>
</dbReference>
<dbReference type="PROSITE" id="PS50943">
    <property type="entry name" value="HTH_CROC1"/>
    <property type="match status" value="1"/>
</dbReference>
<dbReference type="SMART" id="SM00530">
    <property type="entry name" value="HTH_XRE"/>
    <property type="match status" value="1"/>
</dbReference>
<accession>A0A3B0ZVX2</accession>
<proteinExistence type="predicted"/>
<dbReference type="Pfam" id="PF01381">
    <property type="entry name" value="HTH_3"/>
    <property type="match status" value="1"/>
</dbReference>
<dbReference type="SUPFAM" id="SSF47413">
    <property type="entry name" value="lambda repressor-like DNA-binding domains"/>
    <property type="match status" value="1"/>
</dbReference>
<dbReference type="InterPro" id="IPR010982">
    <property type="entry name" value="Lambda_DNA-bd_dom_sf"/>
</dbReference>
<dbReference type="AlphaFoldDB" id="A0A3B0ZVX2"/>
<feature type="region of interest" description="Disordered" evidence="1">
    <location>
        <begin position="88"/>
        <end position="110"/>
    </location>
</feature>
<dbReference type="InterPro" id="IPR001387">
    <property type="entry name" value="Cro/C1-type_HTH"/>
</dbReference>
<reference evidence="3" key="1">
    <citation type="submission" date="2018-06" db="EMBL/GenBank/DDBJ databases">
        <authorList>
            <person name="Zhirakovskaya E."/>
        </authorList>
    </citation>
    <scope>NUCLEOTIDE SEQUENCE</scope>
</reference>
<name>A0A3B0ZVX2_9ZZZZ</name>
<dbReference type="Gene3D" id="1.10.260.40">
    <property type="entry name" value="lambda repressor-like DNA-binding domains"/>
    <property type="match status" value="1"/>
</dbReference>